<gene>
    <name evidence="2" type="ORF">Ocin01_19056</name>
</gene>
<protein>
    <submittedName>
        <fullName evidence="2">Gustatory receptor 10a</fullName>
    </submittedName>
</protein>
<keyword evidence="1" id="KW-0812">Transmembrane</keyword>
<accession>A0A1D2M3U9</accession>
<feature type="transmembrane region" description="Helical" evidence="1">
    <location>
        <begin position="59"/>
        <end position="81"/>
    </location>
</feature>
<evidence type="ECO:0000313" key="3">
    <source>
        <dbReference type="Proteomes" id="UP000094527"/>
    </source>
</evidence>
<keyword evidence="3" id="KW-1185">Reference proteome</keyword>
<dbReference type="AlphaFoldDB" id="A0A1D2M3U9"/>
<sequence>MLPNPCPCTTLQCGVKVVAICYTVGHLFSILIYILLLGVSDALDSFLLLEFQASFLTSHTILIVLLICYIIALGLDIVLYLGAQKRNVTMCWAWLGFMLLVFLYEVINSILQFSGYYSAIPGEDLVTHVFLRYLDCVPSICLCCVCFHNGIRNQPDPQLNPAFKFQPWLNPGLRL</sequence>
<dbReference type="EMBL" id="LJIJ01004940">
    <property type="protein sequence ID" value="ODM87626.1"/>
    <property type="molecule type" value="Genomic_DNA"/>
</dbReference>
<organism evidence="2 3">
    <name type="scientific">Orchesella cincta</name>
    <name type="common">Springtail</name>
    <name type="synonym">Podura cincta</name>
    <dbReference type="NCBI Taxonomy" id="48709"/>
    <lineage>
        <taxon>Eukaryota</taxon>
        <taxon>Metazoa</taxon>
        <taxon>Ecdysozoa</taxon>
        <taxon>Arthropoda</taxon>
        <taxon>Hexapoda</taxon>
        <taxon>Collembola</taxon>
        <taxon>Entomobryomorpha</taxon>
        <taxon>Entomobryoidea</taxon>
        <taxon>Orchesellidae</taxon>
        <taxon>Orchesellinae</taxon>
        <taxon>Orchesella</taxon>
    </lineage>
</organism>
<reference evidence="2 3" key="1">
    <citation type="journal article" date="2016" name="Genome Biol. Evol.">
        <title>Gene Family Evolution Reflects Adaptation to Soil Environmental Stressors in the Genome of the Collembolan Orchesella cincta.</title>
        <authorList>
            <person name="Faddeeva-Vakhrusheva A."/>
            <person name="Derks M.F."/>
            <person name="Anvar S.Y."/>
            <person name="Agamennone V."/>
            <person name="Suring W."/>
            <person name="Smit S."/>
            <person name="van Straalen N.M."/>
            <person name="Roelofs D."/>
        </authorList>
    </citation>
    <scope>NUCLEOTIDE SEQUENCE [LARGE SCALE GENOMIC DNA]</scope>
    <source>
        <tissue evidence="2">Mixed pool</tissue>
    </source>
</reference>
<name>A0A1D2M3U9_ORCCI</name>
<evidence type="ECO:0000256" key="1">
    <source>
        <dbReference type="SAM" id="Phobius"/>
    </source>
</evidence>
<keyword evidence="1" id="KW-0472">Membrane</keyword>
<feature type="transmembrane region" description="Helical" evidence="1">
    <location>
        <begin position="88"/>
        <end position="107"/>
    </location>
</feature>
<keyword evidence="2" id="KW-0675">Receptor</keyword>
<proteinExistence type="predicted"/>
<comment type="caution">
    <text evidence="2">The sequence shown here is derived from an EMBL/GenBank/DDBJ whole genome shotgun (WGS) entry which is preliminary data.</text>
</comment>
<dbReference type="Proteomes" id="UP000094527">
    <property type="component" value="Unassembled WGS sequence"/>
</dbReference>
<evidence type="ECO:0000313" key="2">
    <source>
        <dbReference type="EMBL" id="ODM87626.1"/>
    </source>
</evidence>
<keyword evidence="1" id="KW-1133">Transmembrane helix</keyword>
<feature type="transmembrane region" description="Helical" evidence="1">
    <location>
        <begin position="17"/>
        <end position="39"/>
    </location>
</feature>